<keyword evidence="3" id="KW-0813">Transport</keyword>
<evidence type="ECO:0000256" key="4">
    <source>
        <dbReference type="ARBA" id="ARBA00022475"/>
    </source>
</evidence>
<dbReference type="InterPro" id="IPR002781">
    <property type="entry name" value="TM_pro_TauE-like"/>
</dbReference>
<dbReference type="EMBL" id="CP148074">
    <property type="protein sequence ID" value="WXL24711.1"/>
    <property type="molecule type" value="Genomic_DNA"/>
</dbReference>
<evidence type="ECO:0000256" key="3">
    <source>
        <dbReference type="ARBA" id="ARBA00022448"/>
    </source>
</evidence>
<keyword evidence="5 8" id="KW-0812">Transmembrane</keyword>
<dbReference type="PANTHER" id="PTHR30269:SF32">
    <property type="entry name" value="MEMBRANE TRANSPORTER PROTEIN-RELATED"/>
    <property type="match status" value="1"/>
</dbReference>
<proteinExistence type="inferred from homology"/>
<feature type="transmembrane region" description="Helical" evidence="8">
    <location>
        <begin position="93"/>
        <end position="112"/>
    </location>
</feature>
<protein>
    <recommendedName>
        <fullName evidence="8">Probable membrane transporter protein</fullName>
    </recommendedName>
</protein>
<feature type="transmembrane region" description="Helical" evidence="8">
    <location>
        <begin position="161"/>
        <end position="178"/>
    </location>
</feature>
<feature type="transmembrane region" description="Helical" evidence="8">
    <location>
        <begin position="68"/>
        <end position="87"/>
    </location>
</feature>
<accession>A0ABZ2RJ13</accession>
<comment type="similarity">
    <text evidence="2 8">Belongs to the 4-toluene sulfonate uptake permease (TSUP) (TC 2.A.102) family.</text>
</comment>
<dbReference type="PANTHER" id="PTHR30269">
    <property type="entry name" value="TRANSMEMBRANE PROTEIN YFCA"/>
    <property type="match status" value="1"/>
</dbReference>
<feature type="transmembrane region" description="Helical" evidence="8">
    <location>
        <begin position="220"/>
        <end position="237"/>
    </location>
</feature>
<keyword evidence="4 8" id="KW-1003">Cell membrane</keyword>
<keyword evidence="10" id="KW-1185">Reference proteome</keyword>
<gene>
    <name evidence="9" type="ORF">WG219_15520</name>
</gene>
<evidence type="ECO:0000256" key="2">
    <source>
        <dbReference type="ARBA" id="ARBA00009142"/>
    </source>
</evidence>
<dbReference type="InterPro" id="IPR052017">
    <property type="entry name" value="TSUP"/>
</dbReference>
<feature type="transmembrane region" description="Helical" evidence="8">
    <location>
        <begin position="29"/>
        <end position="56"/>
    </location>
</feature>
<sequence>MTAIILVFLLAGVIKGVIALGLPTISMGLLSLVMPPGAAASLLIIPSLVTNAWQLLIGPDFFGLIRRLWTLLAGIILGTLFSPLPTLSAGSGLTQIALGVVLIMYGVWGLLAKSTPNPGRHERWLSPTLGYITGCISAATGIFVIPAVPYLQALRLPKDDLIQALGLAFTASTVGLALQLGQDNQLAQIDYSQCLIALLAALAGMSVGQHLRRYISETTFRRLFFIGLIALGAYMALH</sequence>
<feature type="transmembrane region" description="Helical" evidence="8">
    <location>
        <begin position="190"/>
        <end position="208"/>
    </location>
</feature>
<evidence type="ECO:0000256" key="7">
    <source>
        <dbReference type="ARBA" id="ARBA00023136"/>
    </source>
</evidence>
<dbReference type="Pfam" id="PF01925">
    <property type="entry name" value="TauE"/>
    <property type="match status" value="1"/>
</dbReference>
<name>A0ABZ2RJ13_ECTME</name>
<dbReference type="Proteomes" id="UP001476583">
    <property type="component" value="Chromosome"/>
</dbReference>
<comment type="subcellular location">
    <subcellularLocation>
        <location evidence="1 8">Cell membrane</location>
        <topology evidence="1 8">Multi-pass membrane protein</topology>
    </subcellularLocation>
</comment>
<keyword evidence="6 8" id="KW-1133">Transmembrane helix</keyword>
<keyword evidence="7 8" id="KW-0472">Membrane</keyword>
<evidence type="ECO:0000256" key="1">
    <source>
        <dbReference type="ARBA" id="ARBA00004651"/>
    </source>
</evidence>
<reference evidence="9 10" key="1">
    <citation type="submission" date="2024-03" db="EMBL/GenBank/DDBJ databases">
        <title>Complete genome of BD2.</title>
        <authorList>
            <person name="Cao G."/>
        </authorList>
    </citation>
    <scope>NUCLEOTIDE SEQUENCE [LARGE SCALE GENOMIC DNA]</scope>
    <source>
        <strain evidence="9 10">BD2</strain>
    </source>
</reference>
<organism evidence="9 10">
    <name type="scientific">Ectopseudomonas mendocina</name>
    <name type="common">Pseudomonas mendocina</name>
    <dbReference type="NCBI Taxonomy" id="300"/>
    <lineage>
        <taxon>Bacteria</taxon>
        <taxon>Pseudomonadati</taxon>
        <taxon>Pseudomonadota</taxon>
        <taxon>Gammaproteobacteria</taxon>
        <taxon>Pseudomonadales</taxon>
        <taxon>Pseudomonadaceae</taxon>
        <taxon>Ectopseudomonas</taxon>
    </lineage>
</organism>
<evidence type="ECO:0000313" key="10">
    <source>
        <dbReference type="Proteomes" id="UP001476583"/>
    </source>
</evidence>
<evidence type="ECO:0000313" key="9">
    <source>
        <dbReference type="EMBL" id="WXL24711.1"/>
    </source>
</evidence>
<evidence type="ECO:0000256" key="5">
    <source>
        <dbReference type="ARBA" id="ARBA00022692"/>
    </source>
</evidence>
<feature type="transmembrane region" description="Helical" evidence="8">
    <location>
        <begin position="124"/>
        <end position="149"/>
    </location>
</feature>
<evidence type="ECO:0000256" key="6">
    <source>
        <dbReference type="ARBA" id="ARBA00022989"/>
    </source>
</evidence>
<evidence type="ECO:0000256" key="8">
    <source>
        <dbReference type="RuleBase" id="RU363041"/>
    </source>
</evidence>